<keyword evidence="2" id="KW-1185">Reference proteome</keyword>
<comment type="caution">
    <text evidence="1">The sequence shown here is derived from an EMBL/GenBank/DDBJ whole genome shotgun (WGS) entry which is preliminary data.</text>
</comment>
<accession>A0AAN7G545</accession>
<dbReference type="EMBL" id="JAXUIC010000001">
    <property type="protein sequence ID" value="KAK4607192.1"/>
    <property type="molecule type" value="Genomic_DNA"/>
</dbReference>
<dbReference type="AlphaFoldDB" id="A0AAN7G545"/>
<protein>
    <submittedName>
        <fullName evidence="1">Uncharacterized protein</fullName>
    </submittedName>
</protein>
<reference evidence="1 2" key="1">
    <citation type="journal article" date="2023" name="G3 (Bethesda)">
        <title>A haplotype-resolved chromosome-scale genome for Quercus rubra L. provides insights into the genetics of adaptive traits for red oak species.</title>
        <authorList>
            <person name="Kapoor B."/>
            <person name="Jenkins J."/>
            <person name="Schmutz J."/>
            <person name="Zhebentyayeva T."/>
            <person name="Kuelheim C."/>
            <person name="Coggeshall M."/>
            <person name="Heim C."/>
            <person name="Lasky J.R."/>
            <person name="Leites L."/>
            <person name="Islam-Faridi N."/>
            <person name="Romero-Severson J."/>
            <person name="DeLeo V.L."/>
            <person name="Lucas S.M."/>
            <person name="Lazic D."/>
            <person name="Gailing O."/>
            <person name="Carlson J."/>
            <person name="Staton M."/>
        </authorList>
    </citation>
    <scope>NUCLEOTIDE SEQUENCE [LARGE SCALE GENOMIC DNA]</scope>
    <source>
        <strain evidence="1">Pseudo-F2</strain>
    </source>
</reference>
<name>A0AAN7G545_QUERU</name>
<gene>
    <name evidence="1" type="ORF">RGQ29_001135</name>
</gene>
<organism evidence="1 2">
    <name type="scientific">Quercus rubra</name>
    <name type="common">Northern red oak</name>
    <name type="synonym">Quercus borealis</name>
    <dbReference type="NCBI Taxonomy" id="3512"/>
    <lineage>
        <taxon>Eukaryota</taxon>
        <taxon>Viridiplantae</taxon>
        <taxon>Streptophyta</taxon>
        <taxon>Embryophyta</taxon>
        <taxon>Tracheophyta</taxon>
        <taxon>Spermatophyta</taxon>
        <taxon>Magnoliopsida</taxon>
        <taxon>eudicotyledons</taxon>
        <taxon>Gunneridae</taxon>
        <taxon>Pentapetalae</taxon>
        <taxon>rosids</taxon>
        <taxon>fabids</taxon>
        <taxon>Fagales</taxon>
        <taxon>Fagaceae</taxon>
        <taxon>Quercus</taxon>
    </lineage>
</organism>
<evidence type="ECO:0000313" key="1">
    <source>
        <dbReference type="EMBL" id="KAK4607192.1"/>
    </source>
</evidence>
<sequence length="141" mass="16598">MQENYSQRFYTQSLAINLLCHPLSHLQLPMNSTSSQQCGPKSFIRLYLHSKNQLFGFLHLAYPPQHIHHTRIVLQSWFNPKPPLHHLEILPPFVCQTAMTTCCQYCRKSHAIWPLISLQHPIKQPKHFTKHPMHSIPCHHR</sequence>
<evidence type="ECO:0000313" key="2">
    <source>
        <dbReference type="Proteomes" id="UP001324115"/>
    </source>
</evidence>
<dbReference type="Proteomes" id="UP001324115">
    <property type="component" value="Unassembled WGS sequence"/>
</dbReference>
<proteinExistence type="predicted"/>